<keyword evidence="2" id="KW-0732">Signal</keyword>
<evidence type="ECO:0000256" key="1">
    <source>
        <dbReference type="ARBA" id="ARBA00010552"/>
    </source>
</evidence>
<evidence type="ECO:0000313" key="4">
    <source>
        <dbReference type="Proteomes" id="UP001500507"/>
    </source>
</evidence>
<name>A0ABN1MJP9_9FLAO</name>
<dbReference type="PANTHER" id="PTHR11803:SF39">
    <property type="entry name" value="2-IMINOBUTANOATE_2-IMINOPROPANOATE DEAMINASE"/>
    <property type="match status" value="1"/>
</dbReference>
<proteinExistence type="inferred from homology"/>
<sequence length="161" mass="17761">MRYVIFLLFTILLLSCTTTLKEGGGDNIKHQLSIEPVFHSSHEPEKKSAPFSDVVQVGDIYYLSGQIGMDHSTRTLVDGGITAETKQALENIKAVLKHHGLELDDVVKATVILDDIQDFSAFNEIYQAYFPQKPARTTFAAEALARGAKIEIEVVAIKVAQ</sequence>
<reference evidence="3 4" key="1">
    <citation type="journal article" date="2019" name="Int. J. Syst. Evol. Microbiol.">
        <title>The Global Catalogue of Microorganisms (GCM) 10K type strain sequencing project: providing services to taxonomists for standard genome sequencing and annotation.</title>
        <authorList>
            <consortium name="The Broad Institute Genomics Platform"/>
            <consortium name="The Broad Institute Genome Sequencing Center for Infectious Disease"/>
            <person name="Wu L."/>
            <person name="Ma J."/>
        </authorList>
    </citation>
    <scope>NUCLEOTIDE SEQUENCE [LARGE SCALE GENOMIC DNA]</scope>
    <source>
        <strain evidence="3 4">JCM 16082</strain>
    </source>
</reference>
<dbReference type="CDD" id="cd00448">
    <property type="entry name" value="YjgF_YER057c_UK114_family"/>
    <property type="match status" value="1"/>
</dbReference>
<feature type="signal peptide" evidence="2">
    <location>
        <begin position="1"/>
        <end position="20"/>
    </location>
</feature>
<dbReference type="PANTHER" id="PTHR11803">
    <property type="entry name" value="2-IMINOBUTANOATE/2-IMINOPROPANOATE DEAMINASE RIDA"/>
    <property type="match status" value="1"/>
</dbReference>
<dbReference type="SUPFAM" id="SSF55298">
    <property type="entry name" value="YjgF-like"/>
    <property type="match status" value="1"/>
</dbReference>
<organism evidence="3 4">
    <name type="scientific">Gangjinia marincola</name>
    <dbReference type="NCBI Taxonomy" id="578463"/>
    <lineage>
        <taxon>Bacteria</taxon>
        <taxon>Pseudomonadati</taxon>
        <taxon>Bacteroidota</taxon>
        <taxon>Flavobacteriia</taxon>
        <taxon>Flavobacteriales</taxon>
        <taxon>Flavobacteriaceae</taxon>
        <taxon>Gangjinia</taxon>
    </lineage>
</organism>
<comment type="caution">
    <text evidence="3">The sequence shown here is derived from an EMBL/GenBank/DDBJ whole genome shotgun (WGS) entry which is preliminary data.</text>
</comment>
<evidence type="ECO:0008006" key="5">
    <source>
        <dbReference type="Google" id="ProtNLM"/>
    </source>
</evidence>
<accession>A0ABN1MJP9</accession>
<dbReference type="InterPro" id="IPR006175">
    <property type="entry name" value="YjgF/YER057c/UK114"/>
</dbReference>
<gene>
    <name evidence="3" type="ORF">GCM10009117_22770</name>
</gene>
<comment type="similarity">
    <text evidence="1">Belongs to the RutC family.</text>
</comment>
<evidence type="ECO:0000256" key="2">
    <source>
        <dbReference type="SAM" id="SignalP"/>
    </source>
</evidence>
<evidence type="ECO:0000313" key="3">
    <source>
        <dbReference type="EMBL" id="GAA0873130.1"/>
    </source>
</evidence>
<dbReference type="Proteomes" id="UP001500507">
    <property type="component" value="Unassembled WGS sequence"/>
</dbReference>
<dbReference type="EMBL" id="BAAAFG010000016">
    <property type="protein sequence ID" value="GAA0873130.1"/>
    <property type="molecule type" value="Genomic_DNA"/>
</dbReference>
<dbReference type="PROSITE" id="PS51257">
    <property type="entry name" value="PROKAR_LIPOPROTEIN"/>
    <property type="match status" value="1"/>
</dbReference>
<dbReference type="InterPro" id="IPR035959">
    <property type="entry name" value="RutC-like_sf"/>
</dbReference>
<dbReference type="RefSeq" id="WP_343767703.1">
    <property type="nucleotide sequence ID" value="NZ_BAAAFG010000016.1"/>
</dbReference>
<keyword evidence="4" id="KW-1185">Reference proteome</keyword>
<dbReference type="NCBIfam" id="TIGR00004">
    <property type="entry name" value="Rid family detoxifying hydrolase"/>
    <property type="match status" value="1"/>
</dbReference>
<dbReference type="Gene3D" id="3.30.1330.40">
    <property type="entry name" value="RutC-like"/>
    <property type="match status" value="1"/>
</dbReference>
<protein>
    <recommendedName>
        <fullName evidence="5">RidA family protein</fullName>
    </recommendedName>
</protein>
<dbReference type="Pfam" id="PF01042">
    <property type="entry name" value="Ribonuc_L-PSP"/>
    <property type="match status" value="1"/>
</dbReference>
<feature type="chain" id="PRO_5046497026" description="RidA family protein" evidence="2">
    <location>
        <begin position="21"/>
        <end position="161"/>
    </location>
</feature>
<dbReference type="InterPro" id="IPR006056">
    <property type="entry name" value="RidA"/>
</dbReference>